<reference evidence="3" key="1">
    <citation type="submission" date="2016-10" db="EMBL/GenBank/DDBJ databases">
        <authorList>
            <person name="Varghese N."/>
        </authorList>
    </citation>
    <scope>NUCLEOTIDE SEQUENCE [LARGE SCALE GENOMIC DNA]</scope>
    <source>
        <strain evidence="3">DSM 45096 / BCRC 16803 / CGMCC 4.1857 / CIP 109030 / JCM 12277 / KCTC 19219 / NBRC 100920 / 33214</strain>
    </source>
</reference>
<dbReference type="Proteomes" id="UP000183015">
    <property type="component" value="Unassembled WGS sequence"/>
</dbReference>
<evidence type="ECO:0000313" key="3">
    <source>
        <dbReference type="Proteomes" id="UP000183015"/>
    </source>
</evidence>
<gene>
    <name evidence="2" type="ORF">SAMN05414137_11498</name>
</gene>
<sequence>MATDSEVVVRLALADHPALPADMRDRLAQDPDIFVRNAIAARADTPAGMREDLASTLETDDPQLTWLLGSTRQPHACPAPAPIPAARSRQQAEELLARAGL</sequence>
<dbReference type="Gene3D" id="1.25.10.10">
    <property type="entry name" value="Leucine-rich Repeat Variant"/>
    <property type="match status" value="1"/>
</dbReference>
<dbReference type="EMBL" id="FOAZ01000014">
    <property type="protein sequence ID" value="SEL86157.1"/>
    <property type="molecule type" value="Genomic_DNA"/>
</dbReference>
<keyword evidence="3" id="KW-1185">Reference proteome</keyword>
<dbReference type="InterPro" id="IPR004830">
    <property type="entry name" value="LRR_variant"/>
</dbReference>
<dbReference type="AlphaFoldDB" id="A0A1H7TQM0"/>
<proteinExistence type="predicted"/>
<name>A0A1H7TQM0_STRJI</name>
<protein>
    <submittedName>
        <fullName evidence="2">Leucine rich repeat variant</fullName>
    </submittedName>
</protein>
<dbReference type="RefSeq" id="WP_161791325.1">
    <property type="nucleotide sequence ID" value="NZ_BBPN01000036.1"/>
</dbReference>
<organism evidence="2 3">
    <name type="scientific">Streptacidiphilus jiangxiensis</name>
    <dbReference type="NCBI Taxonomy" id="235985"/>
    <lineage>
        <taxon>Bacteria</taxon>
        <taxon>Bacillati</taxon>
        <taxon>Actinomycetota</taxon>
        <taxon>Actinomycetes</taxon>
        <taxon>Kitasatosporales</taxon>
        <taxon>Streptomycetaceae</taxon>
        <taxon>Streptacidiphilus</taxon>
    </lineage>
</organism>
<feature type="region of interest" description="Disordered" evidence="1">
    <location>
        <begin position="75"/>
        <end position="101"/>
    </location>
</feature>
<feature type="compositionally biased region" description="Basic and acidic residues" evidence="1">
    <location>
        <begin position="90"/>
        <end position="101"/>
    </location>
</feature>
<evidence type="ECO:0000313" key="2">
    <source>
        <dbReference type="EMBL" id="SEL86157.1"/>
    </source>
</evidence>
<evidence type="ECO:0000256" key="1">
    <source>
        <dbReference type="SAM" id="MobiDB-lite"/>
    </source>
</evidence>
<accession>A0A1H7TQM0</accession>
<dbReference type="Pfam" id="PF01816">
    <property type="entry name" value="LRV"/>
    <property type="match status" value="1"/>
</dbReference>
<dbReference type="InterPro" id="IPR011989">
    <property type="entry name" value="ARM-like"/>
</dbReference>